<organism evidence="4 5">
    <name type="scientific">Penicillium malachiteum</name>
    <dbReference type="NCBI Taxonomy" id="1324776"/>
    <lineage>
        <taxon>Eukaryota</taxon>
        <taxon>Fungi</taxon>
        <taxon>Dikarya</taxon>
        <taxon>Ascomycota</taxon>
        <taxon>Pezizomycotina</taxon>
        <taxon>Eurotiomycetes</taxon>
        <taxon>Eurotiomycetidae</taxon>
        <taxon>Eurotiales</taxon>
        <taxon>Aspergillaceae</taxon>
        <taxon>Penicillium</taxon>
    </lineage>
</organism>
<dbReference type="InterPro" id="IPR036291">
    <property type="entry name" value="NAD(P)-bd_dom_sf"/>
</dbReference>
<comment type="similarity">
    <text evidence="1 3">Belongs to the short-chain dehydrogenases/reductases (SDR) family.</text>
</comment>
<evidence type="ECO:0000256" key="3">
    <source>
        <dbReference type="RuleBase" id="RU000363"/>
    </source>
</evidence>
<dbReference type="PRINTS" id="PR00081">
    <property type="entry name" value="GDHRDH"/>
</dbReference>
<dbReference type="Pfam" id="PF00106">
    <property type="entry name" value="adh_short"/>
    <property type="match status" value="1"/>
</dbReference>
<reference evidence="4" key="2">
    <citation type="submission" date="2023-01" db="EMBL/GenBank/DDBJ databases">
        <authorList>
            <person name="Petersen C."/>
        </authorList>
    </citation>
    <scope>NUCLEOTIDE SEQUENCE</scope>
    <source>
        <strain evidence="4">IBT 17514</strain>
    </source>
</reference>
<dbReference type="GO" id="GO:0000140">
    <property type="term" value="F:acylglycerone-phosphate reductase (NADP+) activity"/>
    <property type="evidence" value="ECO:0007669"/>
    <property type="project" value="TreeGrafter"/>
</dbReference>
<dbReference type="GO" id="GO:0006654">
    <property type="term" value="P:phosphatidic acid biosynthetic process"/>
    <property type="evidence" value="ECO:0007669"/>
    <property type="project" value="TreeGrafter"/>
</dbReference>
<comment type="caution">
    <text evidence="4">The sequence shown here is derived from an EMBL/GenBank/DDBJ whole genome shotgun (WGS) entry which is preliminary data.</text>
</comment>
<sequence length="284" mass="31011">MGQKTVLITGCSDGGLGEAMAKVYYAKGFRVFATVRNRAKLGSLSEIKGITILDLDVTTSQSIAQCTKVVGEHTGGTLDILVNNAGMRAVMPLLDTSLDEAKKLYDTNVWAVLAMTQEFSPMLIKAQGVICNISSITGEMAFAWQGIYGSSRSAGTRVSDTLRLEMAPLGVRVVTVVLGGVQTSGNDATKITDLELPSDSHYQKIWSIIDRHHKVLVHPNKADVDVTANKIVQDVLGRNDIFIRHGAASFISWFCNTFLPYNFFTNLLNKDSGLKNMEFSKRDK</sequence>
<dbReference type="Gene3D" id="3.40.50.720">
    <property type="entry name" value="NAD(P)-binding Rossmann-like Domain"/>
    <property type="match status" value="1"/>
</dbReference>
<dbReference type="PRINTS" id="PR00080">
    <property type="entry name" value="SDRFAMILY"/>
</dbReference>
<dbReference type="GO" id="GO:0005783">
    <property type="term" value="C:endoplasmic reticulum"/>
    <property type="evidence" value="ECO:0007669"/>
    <property type="project" value="TreeGrafter"/>
</dbReference>
<dbReference type="InterPro" id="IPR002347">
    <property type="entry name" value="SDR_fam"/>
</dbReference>
<gene>
    <name evidence="4" type="ORF">N7493_003077</name>
</gene>
<dbReference type="EMBL" id="JAQJAN010000003">
    <property type="protein sequence ID" value="KAJ5734291.1"/>
    <property type="molecule type" value="Genomic_DNA"/>
</dbReference>
<dbReference type="GO" id="GO:0004806">
    <property type="term" value="F:triacylglycerol lipase activity"/>
    <property type="evidence" value="ECO:0007669"/>
    <property type="project" value="TreeGrafter"/>
</dbReference>
<dbReference type="GO" id="GO:0005811">
    <property type="term" value="C:lipid droplet"/>
    <property type="evidence" value="ECO:0007669"/>
    <property type="project" value="TreeGrafter"/>
</dbReference>
<dbReference type="PANTHER" id="PTHR44169:SF6">
    <property type="entry name" value="NADPH-DEPENDENT 1-ACYLDIHYDROXYACETONE PHOSPHATE REDUCTASE"/>
    <property type="match status" value="1"/>
</dbReference>
<reference evidence="4" key="1">
    <citation type="journal article" date="2023" name="IMA Fungus">
        <title>Comparative genomic study of the Penicillium genus elucidates a diverse pangenome and 15 lateral gene transfer events.</title>
        <authorList>
            <person name="Petersen C."/>
            <person name="Sorensen T."/>
            <person name="Nielsen M.R."/>
            <person name="Sondergaard T.E."/>
            <person name="Sorensen J.L."/>
            <person name="Fitzpatrick D.A."/>
            <person name="Frisvad J.C."/>
            <person name="Nielsen K.L."/>
        </authorList>
    </citation>
    <scope>NUCLEOTIDE SEQUENCE</scope>
    <source>
        <strain evidence="4">IBT 17514</strain>
    </source>
</reference>
<protein>
    <submittedName>
        <fullName evidence="4">1-acyl dihydroxyacetone phosphate reductase</fullName>
    </submittedName>
</protein>
<dbReference type="Proteomes" id="UP001215712">
    <property type="component" value="Unassembled WGS sequence"/>
</dbReference>
<dbReference type="PANTHER" id="PTHR44169">
    <property type="entry name" value="NADPH-DEPENDENT 1-ACYLDIHYDROXYACETONE PHOSPHATE REDUCTASE"/>
    <property type="match status" value="1"/>
</dbReference>
<evidence type="ECO:0000256" key="1">
    <source>
        <dbReference type="ARBA" id="ARBA00006484"/>
    </source>
</evidence>
<dbReference type="GO" id="GO:0019433">
    <property type="term" value="P:triglyceride catabolic process"/>
    <property type="evidence" value="ECO:0007669"/>
    <property type="project" value="TreeGrafter"/>
</dbReference>
<dbReference type="SUPFAM" id="SSF51735">
    <property type="entry name" value="NAD(P)-binding Rossmann-fold domains"/>
    <property type="match status" value="1"/>
</dbReference>
<accession>A0AAD6MZC8</accession>
<proteinExistence type="inferred from homology"/>
<evidence type="ECO:0000313" key="5">
    <source>
        <dbReference type="Proteomes" id="UP001215712"/>
    </source>
</evidence>
<name>A0AAD6MZC8_9EURO</name>
<keyword evidence="5" id="KW-1185">Reference proteome</keyword>
<dbReference type="AlphaFoldDB" id="A0AAD6MZC8"/>
<evidence type="ECO:0000256" key="2">
    <source>
        <dbReference type="ARBA" id="ARBA00023002"/>
    </source>
</evidence>
<keyword evidence="2" id="KW-0560">Oxidoreductase</keyword>
<evidence type="ECO:0000313" key="4">
    <source>
        <dbReference type="EMBL" id="KAJ5734291.1"/>
    </source>
</evidence>